<reference evidence="8" key="1">
    <citation type="submission" date="2023-03" db="EMBL/GenBank/DDBJ databases">
        <authorList>
            <person name="Pearce D."/>
        </authorList>
    </citation>
    <scope>NUCLEOTIDE SEQUENCE</scope>
    <source>
        <strain evidence="8">Mc</strain>
    </source>
</reference>
<dbReference type="GO" id="GO:0000731">
    <property type="term" value="P:DNA synthesis involved in DNA repair"/>
    <property type="evidence" value="ECO:0007669"/>
    <property type="project" value="TreeGrafter"/>
</dbReference>
<accession>A0AA35UKA9</accession>
<evidence type="ECO:0000256" key="3">
    <source>
        <dbReference type="ARBA" id="ARBA00022741"/>
    </source>
</evidence>
<dbReference type="SUPFAM" id="SSF52540">
    <property type="entry name" value="P-loop containing nucleoside triphosphate hydrolases"/>
    <property type="match status" value="1"/>
</dbReference>
<keyword evidence="6" id="KW-0234">DNA repair</keyword>
<evidence type="ECO:0000256" key="6">
    <source>
        <dbReference type="HAMAP-Rule" id="MF_00365"/>
    </source>
</evidence>
<evidence type="ECO:0000256" key="1">
    <source>
        <dbReference type="ARBA" id="ARBA00022490"/>
    </source>
</evidence>
<dbReference type="GO" id="GO:0006302">
    <property type="term" value="P:double-strand break repair"/>
    <property type="evidence" value="ECO:0007669"/>
    <property type="project" value="TreeGrafter"/>
</dbReference>
<feature type="binding site" evidence="6">
    <location>
        <begin position="30"/>
        <end position="37"/>
    </location>
    <ligand>
        <name>ATP</name>
        <dbReference type="ChEBI" id="CHEBI:30616"/>
    </ligand>
</feature>
<comment type="function">
    <text evidence="6">The RecF protein is involved in DNA metabolism; it is required for DNA replication and normal SOS inducibility. RecF binds preferentially to single-stranded, linear DNA. It also seems to bind ATP.</text>
</comment>
<protein>
    <recommendedName>
        <fullName evidence="6">DNA replication and repair protein RecF</fullName>
    </recommendedName>
</protein>
<keyword evidence="2 6" id="KW-0235">DNA replication</keyword>
<evidence type="ECO:0000256" key="4">
    <source>
        <dbReference type="ARBA" id="ARBA00022840"/>
    </source>
</evidence>
<sequence length="359" mass="39039">MALLKLDIADVRNIESASLSPGEGLNLLFGANGSGKTSLLEAIYLLSRGKSFRSPQSGRIIRFDRPCLTVSGSIGRPGAGIAVGVRLGRSEKEVRVGGRSCDSSAQLIRLFPAVLIHPASVALLEGPPRWRRQMLDWGVFHVEQGYLDLLRRFSRTLEQRNAVLRGEAPGSSLAAWSGELARWGTMIAELRSSYLDRIRMHFGEMVFALLGRTDVELVVRPGWRAGWSYADALAASQPTDRRLGYTEPGPQKGDFAVLVGGRPARDYLSRGQLKLLTYALLLAQAGLLEADQPGRVCLLVDDIASELDSRNQERLLSLVKSTGLQSFVTFSGATQGVAAVVGRTARVFHVEQGRIRTGS</sequence>
<organism evidence="8 9">
    <name type="scientific">Methylococcus capsulatus</name>
    <dbReference type="NCBI Taxonomy" id="414"/>
    <lineage>
        <taxon>Bacteria</taxon>
        <taxon>Pseudomonadati</taxon>
        <taxon>Pseudomonadota</taxon>
        <taxon>Gammaproteobacteria</taxon>
        <taxon>Methylococcales</taxon>
        <taxon>Methylococcaceae</taxon>
        <taxon>Methylococcus</taxon>
    </lineage>
</organism>
<keyword evidence="5 6" id="KW-0238">DNA-binding</keyword>
<dbReference type="Gene3D" id="1.20.1050.90">
    <property type="entry name" value="RecF/RecN/SMC, N-terminal domain"/>
    <property type="match status" value="1"/>
</dbReference>
<dbReference type="PANTHER" id="PTHR32182:SF0">
    <property type="entry name" value="DNA REPLICATION AND REPAIR PROTEIN RECF"/>
    <property type="match status" value="1"/>
</dbReference>
<dbReference type="Proteomes" id="UP001158598">
    <property type="component" value="Chromosome"/>
</dbReference>
<keyword evidence="6" id="KW-0742">SOS response</keyword>
<dbReference type="NCBIfam" id="TIGR00611">
    <property type="entry name" value="recf"/>
    <property type="match status" value="1"/>
</dbReference>
<dbReference type="GO" id="GO:0005737">
    <property type="term" value="C:cytoplasm"/>
    <property type="evidence" value="ECO:0007669"/>
    <property type="project" value="UniProtKB-SubCell"/>
</dbReference>
<dbReference type="InterPro" id="IPR003593">
    <property type="entry name" value="AAA+_ATPase"/>
</dbReference>
<dbReference type="GO" id="GO:0003697">
    <property type="term" value="F:single-stranded DNA binding"/>
    <property type="evidence" value="ECO:0007669"/>
    <property type="project" value="UniProtKB-UniRule"/>
</dbReference>
<dbReference type="SMART" id="SM00382">
    <property type="entry name" value="AAA"/>
    <property type="match status" value="1"/>
</dbReference>
<comment type="subcellular location">
    <subcellularLocation>
        <location evidence="6">Cytoplasm</location>
    </subcellularLocation>
</comment>
<evidence type="ECO:0000313" key="8">
    <source>
        <dbReference type="EMBL" id="CAI8795341.1"/>
    </source>
</evidence>
<name>A0AA35UKA9_METCP</name>
<dbReference type="GO" id="GO:0005524">
    <property type="term" value="F:ATP binding"/>
    <property type="evidence" value="ECO:0007669"/>
    <property type="project" value="UniProtKB-UniRule"/>
</dbReference>
<dbReference type="InterPro" id="IPR027417">
    <property type="entry name" value="P-loop_NTPase"/>
</dbReference>
<comment type="similarity">
    <text evidence="6">Belongs to the RecF family.</text>
</comment>
<dbReference type="AlphaFoldDB" id="A0AA35UKA9"/>
<evidence type="ECO:0000313" key="9">
    <source>
        <dbReference type="Proteomes" id="UP001158598"/>
    </source>
</evidence>
<dbReference type="RefSeq" id="WP_017364409.1">
    <property type="nucleotide sequence ID" value="NZ_OX458332.1"/>
</dbReference>
<dbReference type="Gene3D" id="3.40.50.300">
    <property type="entry name" value="P-loop containing nucleotide triphosphate hydrolases"/>
    <property type="match status" value="1"/>
</dbReference>
<dbReference type="InterPro" id="IPR003395">
    <property type="entry name" value="RecF/RecN/SMC_N"/>
</dbReference>
<dbReference type="InterPro" id="IPR042174">
    <property type="entry name" value="RecF_2"/>
</dbReference>
<keyword evidence="3 6" id="KW-0547">Nucleotide-binding</keyword>
<proteinExistence type="inferred from homology"/>
<dbReference type="GO" id="GO:0006260">
    <property type="term" value="P:DNA replication"/>
    <property type="evidence" value="ECO:0007669"/>
    <property type="project" value="UniProtKB-UniRule"/>
</dbReference>
<dbReference type="Pfam" id="PF02463">
    <property type="entry name" value="SMC_N"/>
    <property type="match status" value="1"/>
</dbReference>
<keyword evidence="4 6" id="KW-0067">ATP-binding</keyword>
<keyword evidence="6" id="KW-0227">DNA damage</keyword>
<evidence type="ECO:0000256" key="2">
    <source>
        <dbReference type="ARBA" id="ARBA00022705"/>
    </source>
</evidence>
<dbReference type="InterPro" id="IPR001238">
    <property type="entry name" value="DNA-binding_RecF"/>
</dbReference>
<dbReference type="GO" id="GO:0009432">
    <property type="term" value="P:SOS response"/>
    <property type="evidence" value="ECO:0007669"/>
    <property type="project" value="UniProtKB-UniRule"/>
</dbReference>
<gene>
    <name evidence="6 8" type="primary">recF</name>
    <name evidence="8" type="ORF">MCNOR_1465</name>
</gene>
<dbReference type="HAMAP" id="MF_00365">
    <property type="entry name" value="RecF"/>
    <property type="match status" value="1"/>
</dbReference>
<dbReference type="EMBL" id="OX458332">
    <property type="protein sequence ID" value="CAI8795341.1"/>
    <property type="molecule type" value="Genomic_DNA"/>
</dbReference>
<keyword evidence="1 6" id="KW-0963">Cytoplasm</keyword>
<feature type="domain" description="AAA+ ATPase" evidence="7">
    <location>
        <begin position="22"/>
        <end position="354"/>
    </location>
</feature>
<evidence type="ECO:0000259" key="7">
    <source>
        <dbReference type="SMART" id="SM00382"/>
    </source>
</evidence>
<dbReference type="PANTHER" id="PTHR32182">
    <property type="entry name" value="DNA REPLICATION AND REPAIR PROTEIN RECF"/>
    <property type="match status" value="1"/>
</dbReference>
<evidence type="ECO:0000256" key="5">
    <source>
        <dbReference type="ARBA" id="ARBA00023125"/>
    </source>
</evidence>